<dbReference type="Gene3D" id="1.10.10.60">
    <property type="entry name" value="Homeodomain-like"/>
    <property type="match status" value="1"/>
</dbReference>
<dbReference type="SMART" id="SM00387">
    <property type="entry name" value="HATPase_c"/>
    <property type="match status" value="1"/>
</dbReference>
<dbReference type="InterPro" id="IPR011123">
    <property type="entry name" value="Y_Y_Y"/>
</dbReference>
<evidence type="ECO:0000259" key="10">
    <source>
        <dbReference type="PROSITE" id="PS50110"/>
    </source>
</evidence>
<dbReference type="InterPro" id="IPR005467">
    <property type="entry name" value="His_kinase_dom"/>
</dbReference>
<comment type="catalytic activity">
    <reaction evidence="1">
        <text>ATP + protein L-histidine = ADP + protein N-phospho-L-histidine.</text>
        <dbReference type="EC" id="2.7.13.3"/>
    </reaction>
</comment>
<organism evidence="11 12">
    <name type="scientific">Xanthocytophaga flava</name>
    <dbReference type="NCBI Taxonomy" id="3048013"/>
    <lineage>
        <taxon>Bacteria</taxon>
        <taxon>Pseudomonadati</taxon>
        <taxon>Bacteroidota</taxon>
        <taxon>Cytophagia</taxon>
        <taxon>Cytophagales</taxon>
        <taxon>Rhodocytophagaceae</taxon>
        <taxon>Xanthocytophaga</taxon>
    </lineage>
</organism>
<dbReference type="InterPro" id="IPR009057">
    <property type="entry name" value="Homeodomain-like_sf"/>
</dbReference>
<dbReference type="InterPro" id="IPR018060">
    <property type="entry name" value="HTH_AraC"/>
</dbReference>
<dbReference type="Pfam" id="PF07495">
    <property type="entry name" value="Y_Y_Y"/>
    <property type="match status" value="1"/>
</dbReference>
<gene>
    <name evidence="11" type="ORF">QNI19_35590</name>
</gene>
<comment type="caution">
    <text evidence="11">The sequence shown here is derived from an EMBL/GenBank/DDBJ whole genome shotgun (WGS) entry which is preliminary data.</text>
</comment>
<dbReference type="InterPro" id="IPR004358">
    <property type="entry name" value="Sig_transdc_His_kin-like_C"/>
</dbReference>
<feature type="domain" description="HTH araC/xylS-type" evidence="8">
    <location>
        <begin position="1256"/>
        <end position="1355"/>
    </location>
</feature>
<dbReference type="SMART" id="SM00448">
    <property type="entry name" value="REC"/>
    <property type="match status" value="1"/>
</dbReference>
<evidence type="ECO:0000313" key="12">
    <source>
        <dbReference type="Proteomes" id="UP001228581"/>
    </source>
</evidence>
<dbReference type="InterPro" id="IPR036890">
    <property type="entry name" value="HATPase_C_sf"/>
</dbReference>
<feature type="domain" description="Response regulatory" evidence="10">
    <location>
        <begin position="1109"/>
        <end position="1224"/>
    </location>
</feature>
<evidence type="ECO:0000256" key="2">
    <source>
        <dbReference type="ARBA" id="ARBA00012438"/>
    </source>
</evidence>
<dbReference type="PANTHER" id="PTHR43547">
    <property type="entry name" value="TWO-COMPONENT HISTIDINE KINASE"/>
    <property type="match status" value="1"/>
</dbReference>
<evidence type="ECO:0000256" key="4">
    <source>
        <dbReference type="ARBA" id="ARBA00023015"/>
    </source>
</evidence>
<dbReference type="InterPro" id="IPR001789">
    <property type="entry name" value="Sig_transdc_resp-reg_receiver"/>
</dbReference>
<dbReference type="Gene3D" id="3.40.50.2300">
    <property type="match status" value="1"/>
</dbReference>
<dbReference type="Pfam" id="PF02518">
    <property type="entry name" value="HATPase_c"/>
    <property type="match status" value="1"/>
</dbReference>
<dbReference type="PROSITE" id="PS00041">
    <property type="entry name" value="HTH_ARAC_FAMILY_1"/>
    <property type="match status" value="1"/>
</dbReference>
<dbReference type="Pfam" id="PF00512">
    <property type="entry name" value="HisKA"/>
    <property type="match status" value="1"/>
</dbReference>
<dbReference type="CDD" id="cd00075">
    <property type="entry name" value="HATPase"/>
    <property type="match status" value="1"/>
</dbReference>
<evidence type="ECO:0000256" key="6">
    <source>
        <dbReference type="ARBA" id="ARBA00023163"/>
    </source>
</evidence>
<dbReference type="InterPro" id="IPR018062">
    <property type="entry name" value="HTH_AraC-typ_CS"/>
</dbReference>
<dbReference type="Pfam" id="PF07494">
    <property type="entry name" value="Reg_prop"/>
    <property type="match status" value="4"/>
</dbReference>
<dbReference type="EC" id="2.7.13.3" evidence="2"/>
<dbReference type="Gene3D" id="1.10.287.130">
    <property type="match status" value="1"/>
</dbReference>
<dbReference type="InterPro" id="IPR011110">
    <property type="entry name" value="Reg_prop"/>
</dbReference>
<dbReference type="InterPro" id="IPR003661">
    <property type="entry name" value="HisK_dim/P_dom"/>
</dbReference>
<evidence type="ECO:0000256" key="3">
    <source>
        <dbReference type="ARBA" id="ARBA00022553"/>
    </source>
</evidence>
<dbReference type="Pfam" id="PF12833">
    <property type="entry name" value="HTH_18"/>
    <property type="match status" value="1"/>
</dbReference>
<name>A0ABT7CX44_9BACT</name>
<keyword evidence="4" id="KW-0805">Transcription regulation</keyword>
<evidence type="ECO:0000259" key="9">
    <source>
        <dbReference type="PROSITE" id="PS50109"/>
    </source>
</evidence>
<dbReference type="RefSeq" id="WP_314004637.1">
    <property type="nucleotide sequence ID" value="NZ_JASJOT010000044.1"/>
</dbReference>
<dbReference type="InterPro" id="IPR003594">
    <property type="entry name" value="HATPase_dom"/>
</dbReference>
<dbReference type="SUPFAM" id="SSF52172">
    <property type="entry name" value="CheY-like"/>
    <property type="match status" value="1"/>
</dbReference>
<dbReference type="SUPFAM" id="SSF47384">
    <property type="entry name" value="Homodimeric domain of signal transducing histidine kinase"/>
    <property type="match status" value="1"/>
</dbReference>
<dbReference type="PANTHER" id="PTHR43547:SF2">
    <property type="entry name" value="HYBRID SIGNAL TRANSDUCTION HISTIDINE KINASE C"/>
    <property type="match status" value="1"/>
</dbReference>
<dbReference type="Proteomes" id="UP001228581">
    <property type="component" value="Unassembled WGS sequence"/>
</dbReference>
<dbReference type="PROSITE" id="PS50109">
    <property type="entry name" value="HIS_KIN"/>
    <property type="match status" value="1"/>
</dbReference>
<dbReference type="Gene3D" id="3.30.565.10">
    <property type="entry name" value="Histidine kinase-like ATPase, C-terminal domain"/>
    <property type="match status" value="1"/>
</dbReference>
<dbReference type="Gene3D" id="2.130.10.10">
    <property type="entry name" value="YVTN repeat-like/Quinoprotein amine dehydrogenase"/>
    <property type="match status" value="2"/>
</dbReference>
<evidence type="ECO:0000256" key="1">
    <source>
        <dbReference type="ARBA" id="ARBA00000085"/>
    </source>
</evidence>
<protein>
    <recommendedName>
        <fullName evidence="2">histidine kinase</fullName>
        <ecNumber evidence="2">2.7.13.3</ecNumber>
    </recommendedName>
</protein>
<dbReference type="InterPro" id="IPR013783">
    <property type="entry name" value="Ig-like_fold"/>
</dbReference>
<dbReference type="SMART" id="SM00388">
    <property type="entry name" value="HisKA"/>
    <property type="match status" value="1"/>
</dbReference>
<dbReference type="InterPro" id="IPR015943">
    <property type="entry name" value="WD40/YVTN_repeat-like_dom_sf"/>
</dbReference>
<evidence type="ECO:0000313" key="11">
    <source>
        <dbReference type="EMBL" id="MDJ1498312.1"/>
    </source>
</evidence>
<accession>A0ABT7CX44</accession>
<dbReference type="SUPFAM" id="SSF46689">
    <property type="entry name" value="Homeodomain-like"/>
    <property type="match status" value="1"/>
</dbReference>
<dbReference type="InterPro" id="IPR036097">
    <property type="entry name" value="HisK_dim/P_sf"/>
</dbReference>
<keyword evidence="6" id="KW-0804">Transcription</keyword>
<dbReference type="PROSITE" id="PS01124">
    <property type="entry name" value="HTH_ARAC_FAMILY_2"/>
    <property type="match status" value="1"/>
</dbReference>
<dbReference type="SUPFAM" id="SSF63829">
    <property type="entry name" value="Calcium-dependent phosphotriesterase"/>
    <property type="match status" value="3"/>
</dbReference>
<dbReference type="InterPro" id="IPR011006">
    <property type="entry name" value="CheY-like_superfamily"/>
</dbReference>
<dbReference type="CDD" id="cd00082">
    <property type="entry name" value="HisKA"/>
    <property type="match status" value="1"/>
</dbReference>
<dbReference type="EMBL" id="JASJOT010000044">
    <property type="protein sequence ID" value="MDJ1498312.1"/>
    <property type="molecule type" value="Genomic_DNA"/>
</dbReference>
<dbReference type="SMART" id="SM00342">
    <property type="entry name" value="HTH_ARAC"/>
    <property type="match status" value="1"/>
</dbReference>
<feature type="modified residue" description="4-aspartylphosphate" evidence="7">
    <location>
        <position position="1157"/>
    </location>
</feature>
<dbReference type="PRINTS" id="PR00344">
    <property type="entry name" value="BCTRLSENSOR"/>
</dbReference>
<sequence>MRTIGFLWRTTLPVLTLILFILWTTPSEGQPVSTHPISFEHLGTNQGMSQSTVHALHQDPDGFIWIATRDGLNRYDGRTFQSYHRQPRKPGSLQSSDVTALGGGKDGQLWLGTINGGLHRLNADGKTFAHFGKTSSGVDVSHWSINCLAEDDRQRVWAGTTDYGWLVVDTRTGQVSQYRLDSSSVGNASILSVLTDKDHSLWFGMGNGILAHLPKGQNQWEIFRMPAEPHTRTDFNIKALLRDYRGNLWVGTKNRGLYRFIEGSGQFIKVFDEPGVFEKGNFIKSLTEDAQHSIWAGTDDGIRILPNGDPTNWIGLHPDPVDEHSLSSHAIQCLLTDQLGNVWAGTWEGGLNVRYAEPNRFEIIKPNPAGTRRLLAPKVSALTTDLQGDLWIGSVRGILRFSGTSQSMVPVSVPSAFNTQDVYTLFTDYQGDVYASYWNGGVVRYKRDGTITIIPVSEQAARHVLCFAQRGNGKVWMVRNDLKLYVYDPLTEKLEQAVNLFNLFKLKQNMTITCLLEDKQGWLWFGTYTYGLVGWNPQTNQIIHYQAKAKAGSLSDDHITCLYQDKSGKLWMGTNGGGLNCLLSTNGKFRLFTSQQGLSGDVVNSITEDQLGNLWIGTTRGLTRLTIENEHVVVFNEEDGLPSAEFTNLACTRMPTGEVAFGTSQGLLIVHPERFTDIPPSPRAYLEELKLFNRPVGIGTAGDPLQRALSKTSKLVLNPQQSVFTLTFGALSYGRNRHVRFAYRLDNFDPDWNYLDNQENATYTNLPPGQYVFRLKAAQSGQPWGPEKQLEVIVQPPWFKTGWAVALYLAILLVILGLIRQIVRIREKLKADIRIQELKADSIRQLEQVRTSFFTNVSHELRTPLTLIITPLEKLLTEELPSPERLQHQFRLMNRHANRLLRLISQLLDLSKIESGSLRPQISQGNLYQHLENSIRSFEQLAESKQVQLKLQIDPTLRQAWYDADITEKIIFNLLSNALKYVPEGGLVSVEAAICENKLQLVVSDTGAGIAPDELPRIFERFYQGKASNPLGTGVGLALTRELTELLGGTIFAFSTQGIGSQFVVTLPIVSTDFPSEWIASFPDEPPNQATQQLTPSAENFTGGSPKSILLIAEDDPDLRGYLADCFTDSYIVLQASDGQQALDLTLQHLPDLVITDWMMPGMEGPELCQHLKADEKTSHIPLVLLTARSSQSHQLSGVNAGADDYITKPFTAALLKSRVHNLIENRQRLRRAFSQEVWLRPSNVKVTSLDEVFLQRATALIEEHIDEPNFDAEQLQEGLNMSQMQLYRKLKSLTDLSARDFIRYIRIQRAAQLLKESQFTVSEVAYQVGFNDPGYFSRCFKKQFGKTPNEYASEKV</sequence>
<evidence type="ECO:0000256" key="7">
    <source>
        <dbReference type="PROSITE-ProRule" id="PRU00169"/>
    </source>
</evidence>
<feature type="domain" description="Histidine kinase" evidence="9">
    <location>
        <begin position="856"/>
        <end position="1071"/>
    </location>
</feature>
<dbReference type="Pfam" id="PF00072">
    <property type="entry name" value="Response_reg"/>
    <property type="match status" value="1"/>
</dbReference>
<keyword evidence="3 7" id="KW-0597">Phosphoprotein</keyword>
<reference evidence="11 12" key="1">
    <citation type="submission" date="2023-05" db="EMBL/GenBank/DDBJ databases">
        <authorList>
            <person name="Zhang X."/>
        </authorList>
    </citation>
    <scope>NUCLEOTIDE SEQUENCE [LARGE SCALE GENOMIC DNA]</scope>
    <source>
        <strain evidence="11 12">DM2B3-1</strain>
    </source>
</reference>
<dbReference type="Gene3D" id="2.60.40.10">
    <property type="entry name" value="Immunoglobulins"/>
    <property type="match status" value="1"/>
</dbReference>
<keyword evidence="5" id="KW-0238">DNA-binding</keyword>
<dbReference type="SUPFAM" id="SSF55874">
    <property type="entry name" value="ATPase domain of HSP90 chaperone/DNA topoisomerase II/histidine kinase"/>
    <property type="match status" value="1"/>
</dbReference>
<evidence type="ECO:0000259" key="8">
    <source>
        <dbReference type="PROSITE" id="PS01124"/>
    </source>
</evidence>
<dbReference type="PROSITE" id="PS50110">
    <property type="entry name" value="RESPONSE_REGULATORY"/>
    <property type="match status" value="1"/>
</dbReference>
<evidence type="ECO:0000256" key="5">
    <source>
        <dbReference type="ARBA" id="ARBA00023125"/>
    </source>
</evidence>
<keyword evidence="12" id="KW-1185">Reference proteome</keyword>
<proteinExistence type="predicted"/>